<organism evidence="2 3">
    <name type="scientific">Plakobranchus ocellatus</name>
    <dbReference type="NCBI Taxonomy" id="259542"/>
    <lineage>
        <taxon>Eukaryota</taxon>
        <taxon>Metazoa</taxon>
        <taxon>Spiralia</taxon>
        <taxon>Lophotrochozoa</taxon>
        <taxon>Mollusca</taxon>
        <taxon>Gastropoda</taxon>
        <taxon>Heterobranchia</taxon>
        <taxon>Euthyneura</taxon>
        <taxon>Panpulmonata</taxon>
        <taxon>Sacoglossa</taxon>
        <taxon>Placobranchoidea</taxon>
        <taxon>Plakobranchidae</taxon>
        <taxon>Plakobranchus</taxon>
    </lineage>
</organism>
<keyword evidence="1" id="KW-1133">Transmembrane helix</keyword>
<accession>A0AAV4BHS8</accession>
<dbReference type="EMBL" id="BLXT01004962">
    <property type="protein sequence ID" value="GFO18645.1"/>
    <property type="molecule type" value="Genomic_DNA"/>
</dbReference>
<gene>
    <name evidence="2" type="ORF">PoB_004515000</name>
</gene>
<keyword evidence="3" id="KW-1185">Reference proteome</keyword>
<feature type="transmembrane region" description="Helical" evidence="1">
    <location>
        <begin position="27"/>
        <end position="45"/>
    </location>
</feature>
<keyword evidence="1" id="KW-0472">Membrane</keyword>
<evidence type="ECO:0000313" key="2">
    <source>
        <dbReference type="EMBL" id="GFO18645.1"/>
    </source>
</evidence>
<name>A0AAV4BHS8_9GAST</name>
<reference evidence="2 3" key="1">
    <citation type="journal article" date="2021" name="Elife">
        <title>Chloroplast acquisition without the gene transfer in kleptoplastic sea slugs, Plakobranchus ocellatus.</title>
        <authorList>
            <person name="Maeda T."/>
            <person name="Takahashi S."/>
            <person name="Yoshida T."/>
            <person name="Shimamura S."/>
            <person name="Takaki Y."/>
            <person name="Nagai Y."/>
            <person name="Toyoda A."/>
            <person name="Suzuki Y."/>
            <person name="Arimoto A."/>
            <person name="Ishii H."/>
            <person name="Satoh N."/>
            <person name="Nishiyama T."/>
            <person name="Hasebe M."/>
            <person name="Maruyama T."/>
            <person name="Minagawa J."/>
            <person name="Obokata J."/>
            <person name="Shigenobu S."/>
        </authorList>
    </citation>
    <scope>NUCLEOTIDE SEQUENCE [LARGE SCALE GENOMIC DNA]</scope>
</reference>
<feature type="transmembrane region" description="Helical" evidence="1">
    <location>
        <begin position="57"/>
        <end position="73"/>
    </location>
</feature>
<comment type="caution">
    <text evidence="2">The sequence shown here is derived from an EMBL/GenBank/DDBJ whole genome shotgun (WGS) entry which is preliminary data.</text>
</comment>
<dbReference type="AlphaFoldDB" id="A0AAV4BHS8"/>
<evidence type="ECO:0000313" key="3">
    <source>
        <dbReference type="Proteomes" id="UP000735302"/>
    </source>
</evidence>
<evidence type="ECO:0000256" key="1">
    <source>
        <dbReference type="SAM" id="Phobius"/>
    </source>
</evidence>
<sequence length="96" mass="10474">MDVNDERQPSRLLDICDPQAATSVGDSLLLLTYSFTITFVNGGLAHRSLGLLKGFSMVRFSVLLISLTVSVRLQKKFPPSLSPTSISMAKKTPYGK</sequence>
<proteinExistence type="predicted"/>
<dbReference type="Proteomes" id="UP000735302">
    <property type="component" value="Unassembled WGS sequence"/>
</dbReference>
<protein>
    <submittedName>
        <fullName evidence="2">Uncharacterized protein</fullName>
    </submittedName>
</protein>
<keyword evidence="1" id="KW-0812">Transmembrane</keyword>